<keyword evidence="1" id="KW-1133">Transmembrane helix</keyword>
<name>A0A0M4QW74_9MICC</name>
<dbReference type="KEGG" id="aaq:AOC05_00205"/>
<sequence length="240" mass="25867">MHGLSAWKSYLPRSRRQWFLIAILGVLATVVIVLFLAPGVGTSQRATSVPTSLPVASQMATDSGSGVAAITAPTDVTVSPGEPQTLDFQKYAEDTARALYTWDTRTSSYTQTYAHVRSWWMVLSDGSNPLTVYTQEFEETGINSAAFAQLSAYGAYRTATVVQTSCDNALAQFRDHPAPWAGLHVCTMTVSVTDRSEADPHATAYRVPVSVMVNCPPAVTAPANRCALAGFYTSASRIVY</sequence>
<dbReference type="EMBL" id="CP012677">
    <property type="protein sequence ID" value="ALE91152.1"/>
    <property type="molecule type" value="Genomic_DNA"/>
</dbReference>
<reference evidence="3" key="1">
    <citation type="submission" date="2015-09" db="EMBL/GenBank/DDBJ databases">
        <title>Complete genome of Arthrobacter alpinus strain R3.8.</title>
        <authorList>
            <person name="See-Too W.S."/>
            <person name="Chan K.G."/>
        </authorList>
    </citation>
    <scope>NUCLEOTIDE SEQUENCE [LARGE SCALE GENOMIC DNA]</scope>
    <source>
        <strain evidence="3">R3.8</strain>
    </source>
</reference>
<keyword evidence="1" id="KW-0472">Membrane</keyword>
<keyword evidence="1" id="KW-0812">Transmembrane</keyword>
<evidence type="ECO:0000256" key="1">
    <source>
        <dbReference type="SAM" id="Phobius"/>
    </source>
</evidence>
<proteinExistence type="predicted"/>
<keyword evidence="3" id="KW-1185">Reference proteome</keyword>
<feature type="transmembrane region" description="Helical" evidence="1">
    <location>
        <begin position="18"/>
        <end position="37"/>
    </location>
</feature>
<organism evidence="2 3">
    <name type="scientific">Arthrobacter alpinus</name>
    <dbReference type="NCBI Taxonomy" id="656366"/>
    <lineage>
        <taxon>Bacteria</taxon>
        <taxon>Bacillati</taxon>
        <taxon>Actinomycetota</taxon>
        <taxon>Actinomycetes</taxon>
        <taxon>Micrococcales</taxon>
        <taxon>Micrococcaceae</taxon>
        <taxon>Arthrobacter</taxon>
    </lineage>
</organism>
<protein>
    <submittedName>
        <fullName evidence="2">Uncharacterized protein</fullName>
    </submittedName>
</protein>
<accession>A0A0M4QW74</accession>
<dbReference type="PATRIC" id="fig|656366.3.peg.38"/>
<evidence type="ECO:0000313" key="3">
    <source>
        <dbReference type="Proteomes" id="UP000062833"/>
    </source>
</evidence>
<evidence type="ECO:0000313" key="2">
    <source>
        <dbReference type="EMBL" id="ALE91152.1"/>
    </source>
</evidence>
<gene>
    <name evidence="2" type="ORF">AOC05_00205</name>
</gene>
<dbReference type="AlphaFoldDB" id="A0A0M4QW74"/>
<dbReference type="Proteomes" id="UP000062833">
    <property type="component" value="Chromosome"/>
</dbReference>